<evidence type="ECO:0000313" key="3">
    <source>
        <dbReference type="Proteomes" id="UP000323142"/>
    </source>
</evidence>
<organism evidence="2 3">
    <name type="scientific">Salinarimonas soli</name>
    <dbReference type="NCBI Taxonomy" id="1638099"/>
    <lineage>
        <taxon>Bacteria</taxon>
        <taxon>Pseudomonadati</taxon>
        <taxon>Pseudomonadota</taxon>
        <taxon>Alphaproteobacteria</taxon>
        <taxon>Hyphomicrobiales</taxon>
        <taxon>Salinarimonadaceae</taxon>
        <taxon>Salinarimonas</taxon>
    </lineage>
</organism>
<feature type="chain" id="PRO_5022769085" evidence="1">
    <location>
        <begin position="25"/>
        <end position="96"/>
    </location>
</feature>
<reference evidence="2 3" key="1">
    <citation type="submission" date="2019-09" db="EMBL/GenBank/DDBJ databases">
        <title>Salinarimonas rosea gen. nov., sp. nov., a new member of the a-2 subgroup of the Proteobacteria.</title>
        <authorList>
            <person name="Liu J."/>
        </authorList>
    </citation>
    <scope>NUCLEOTIDE SEQUENCE [LARGE SCALE GENOMIC DNA]</scope>
    <source>
        <strain evidence="2 3">BN140002</strain>
    </source>
</reference>
<reference evidence="2 3" key="2">
    <citation type="submission" date="2019-09" db="EMBL/GenBank/DDBJ databases">
        <authorList>
            <person name="Jin C."/>
        </authorList>
    </citation>
    <scope>NUCLEOTIDE SEQUENCE [LARGE SCALE GENOMIC DNA]</scope>
    <source>
        <strain evidence="2 3">BN140002</strain>
    </source>
</reference>
<name>A0A5B2VHG2_9HYPH</name>
<dbReference type="Proteomes" id="UP000323142">
    <property type="component" value="Unassembled WGS sequence"/>
</dbReference>
<sequence length="96" mass="10687">MKPVLAALAAAALMSFMIPGAASARSEAGPVRAEPPAEWAQACSVRRVRTVRPNGRVVVRVVRDCRPRRVERCRVERQQVVRPNGRVVNRTVRTCR</sequence>
<dbReference type="RefSeq" id="WP_149816308.1">
    <property type="nucleotide sequence ID" value="NZ_VUOA01000016.1"/>
</dbReference>
<feature type="signal peptide" evidence="1">
    <location>
        <begin position="1"/>
        <end position="24"/>
    </location>
</feature>
<dbReference type="AlphaFoldDB" id="A0A5B2VHG2"/>
<accession>A0A5B2VHG2</accession>
<keyword evidence="3" id="KW-1185">Reference proteome</keyword>
<protein>
    <submittedName>
        <fullName evidence="2">Uncharacterized protein</fullName>
    </submittedName>
</protein>
<evidence type="ECO:0000313" key="2">
    <source>
        <dbReference type="EMBL" id="KAA2237976.1"/>
    </source>
</evidence>
<keyword evidence="1" id="KW-0732">Signal</keyword>
<evidence type="ECO:0000256" key="1">
    <source>
        <dbReference type="SAM" id="SignalP"/>
    </source>
</evidence>
<gene>
    <name evidence="2" type="ORF">F0L46_06805</name>
</gene>
<comment type="caution">
    <text evidence="2">The sequence shown here is derived from an EMBL/GenBank/DDBJ whole genome shotgun (WGS) entry which is preliminary data.</text>
</comment>
<dbReference type="EMBL" id="VUOA01000016">
    <property type="protein sequence ID" value="KAA2237976.1"/>
    <property type="molecule type" value="Genomic_DNA"/>
</dbReference>
<proteinExistence type="predicted"/>